<sequence length="251" mass="25906">MIERLSHEPASVPAEDDGRSDRLQTLELLRAQLSRIISEGVGQGSVAAGQWSEIDNAEIAAFLDGSLSRADWDAVAARLANDPAARADLAAAAELLDEIQARPATVPAALMAQAAGVLAASEQNRPQVSAVPVAPVAQYRRSVVWSGFALAALAVIAIPTAVKMVGDGTTTAVKPDDVGDAMGRGIVAIPSSPTKKKDAQSCIDANGQARKSTTDWTERPRGEAPTKDNDPCGPKPAGAGKQERPASAGSN</sequence>
<feature type="region of interest" description="Disordered" evidence="1">
    <location>
        <begin position="184"/>
        <end position="251"/>
    </location>
</feature>
<comment type="caution">
    <text evidence="2">The sequence shown here is derived from an EMBL/GenBank/DDBJ whole genome shotgun (WGS) entry which is preliminary data.</text>
</comment>
<dbReference type="STRING" id="280332.CQ12_06775"/>
<keyword evidence="3" id="KW-1185">Reference proteome</keyword>
<evidence type="ECO:0000256" key="1">
    <source>
        <dbReference type="SAM" id="MobiDB-lite"/>
    </source>
</evidence>
<reference evidence="2 3" key="1">
    <citation type="submission" date="2014-03" db="EMBL/GenBank/DDBJ databases">
        <title>Bradyrhizobium valentinum sp. nov., isolated from effective nodules of Lupinus mariae-josephae, a lupine endemic of basic-lime soils in Eastern Spain.</title>
        <authorList>
            <person name="Duran D."/>
            <person name="Rey L."/>
            <person name="Navarro A."/>
            <person name="Busquets A."/>
            <person name="Imperial J."/>
            <person name="Ruiz-Argueso T."/>
        </authorList>
    </citation>
    <scope>NUCLEOTIDE SEQUENCE [LARGE SCALE GENOMIC DNA]</scope>
    <source>
        <strain evidence="2 3">PAC68</strain>
    </source>
</reference>
<protein>
    <recommendedName>
        <fullName evidence="4">Anti sigma-E protein RseA N-terminal domain-containing protein</fullName>
    </recommendedName>
</protein>
<dbReference type="RefSeq" id="WP_057837902.1">
    <property type="nucleotide sequence ID" value="NZ_LLXZ01000152.1"/>
</dbReference>
<evidence type="ECO:0008006" key="4">
    <source>
        <dbReference type="Google" id="ProtNLM"/>
    </source>
</evidence>
<feature type="compositionally biased region" description="Basic and acidic residues" evidence="1">
    <location>
        <begin position="212"/>
        <end position="230"/>
    </location>
</feature>
<organism evidence="2 3">
    <name type="scientific">Bradyrhizobium jicamae</name>
    <dbReference type="NCBI Taxonomy" id="280332"/>
    <lineage>
        <taxon>Bacteria</taxon>
        <taxon>Pseudomonadati</taxon>
        <taxon>Pseudomonadota</taxon>
        <taxon>Alphaproteobacteria</taxon>
        <taxon>Hyphomicrobiales</taxon>
        <taxon>Nitrobacteraceae</taxon>
        <taxon>Bradyrhizobium</taxon>
    </lineage>
</organism>
<dbReference type="Proteomes" id="UP000050863">
    <property type="component" value="Unassembled WGS sequence"/>
</dbReference>
<proteinExistence type="predicted"/>
<evidence type="ECO:0000313" key="2">
    <source>
        <dbReference type="EMBL" id="KRR02775.1"/>
    </source>
</evidence>
<dbReference type="AlphaFoldDB" id="A0A0R3L4E4"/>
<accession>A0A0R3L4E4</accession>
<dbReference type="OrthoDB" id="8222225at2"/>
<dbReference type="EMBL" id="LLXZ01000152">
    <property type="protein sequence ID" value="KRR02775.1"/>
    <property type="molecule type" value="Genomic_DNA"/>
</dbReference>
<gene>
    <name evidence="2" type="ORF">CQ12_06775</name>
</gene>
<evidence type="ECO:0000313" key="3">
    <source>
        <dbReference type="Proteomes" id="UP000050863"/>
    </source>
</evidence>
<name>A0A0R3L4E4_9BRAD</name>